<dbReference type="AlphaFoldDB" id="A0A1X7FD34"/>
<evidence type="ECO:0000256" key="1">
    <source>
        <dbReference type="SAM" id="MobiDB-lite"/>
    </source>
</evidence>
<dbReference type="EMBL" id="FXAH01000008">
    <property type="protein sequence ID" value="SMF50079.1"/>
    <property type="molecule type" value="Genomic_DNA"/>
</dbReference>
<reference evidence="4" key="1">
    <citation type="submission" date="2017-04" db="EMBL/GenBank/DDBJ databases">
        <authorList>
            <person name="Varghese N."/>
            <person name="Submissions S."/>
        </authorList>
    </citation>
    <scope>NUCLEOTIDE SEQUENCE [LARGE SCALE GENOMIC DNA]</scope>
    <source>
        <strain evidence="4">Ballard 720</strain>
    </source>
</reference>
<dbReference type="RefSeq" id="WP_085228545.1">
    <property type="nucleotide sequence ID" value="NZ_BSQD01000010.1"/>
</dbReference>
<feature type="signal peptide" evidence="2">
    <location>
        <begin position="1"/>
        <end position="24"/>
    </location>
</feature>
<accession>A0A1X7FD34</accession>
<dbReference type="GeneID" id="95550375"/>
<keyword evidence="4" id="KW-1185">Reference proteome</keyword>
<dbReference type="Proteomes" id="UP000192911">
    <property type="component" value="Unassembled WGS sequence"/>
</dbReference>
<feature type="compositionally biased region" description="Polar residues" evidence="1">
    <location>
        <begin position="113"/>
        <end position="130"/>
    </location>
</feature>
<evidence type="ECO:0000313" key="4">
    <source>
        <dbReference type="Proteomes" id="UP000192911"/>
    </source>
</evidence>
<feature type="compositionally biased region" description="Polar residues" evidence="1">
    <location>
        <begin position="78"/>
        <end position="103"/>
    </location>
</feature>
<keyword evidence="2" id="KW-0732">Signal</keyword>
<name>A0A1X7FD34_TRICW</name>
<organism evidence="3 4">
    <name type="scientific">Trinickia caryophylli</name>
    <name type="common">Paraburkholderia caryophylli</name>
    <dbReference type="NCBI Taxonomy" id="28094"/>
    <lineage>
        <taxon>Bacteria</taxon>
        <taxon>Pseudomonadati</taxon>
        <taxon>Pseudomonadota</taxon>
        <taxon>Betaproteobacteria</taxon>
        <taxon>Burkholderiales</taxon>
        <taxon>Burkholderiaceae</taxon>
        <taxon>Trinickia</taxon>
    </lineage>
</organism>
<feature type="chain" id="PRO_5012688236" evidence="2">
    <location>
        <begin position="25"/>
        <end position="159"/>
    </location>
</feature>
<protein>
    <submittedName>
        <fullName evidence="3">Uncharacterized protein</fullName>
    </submittedName>
</protein>
<proteinExistence type="predicted"/>
<evidence type="ECO:0000313" key="3">
    <source>
        <dbReference type="EMBL" id="SMF50079.1"/>
    </source>
</evidence>
<feature type="compositionally biased region" description="Polar residues" evidence="1">
    <location>
        <begin position="149"/>
        <end position="159"/>
    </location>
</feature>
<gene>
    <name evidence="3" type="ORF">SAMN06295900_108211</name>
</gene>
<feature type="region of interest" description="Disordered" evidence="1">
    <location>
        <begin position="47"/>
        <end position="159"/>
    </location>
</feature>
<evidence type="ECO:0000256" key="2">
    <source>
        <dbReference type="SAM" id="SignalP"/>
    </source>
</evidence>
<sequence length="159" mass="15383">MKTKRWTLWAATGMSVIVSSVAFAAGSAGTAATGTSTDTTVGTSAGATVGGTSGSGASTNLNGGAGVNAATAPGINAGGTSSSHMSSEGTANSNGVDSQNRATGLSRAEDRASAQSDLGGAQSTQDQSGATTKSTTKSKKTQRHHVRKPTSTTSPDSGS</sequence>
<feature type="compositionally biased region" description="Basic residues" evidence="1">
    <location>
        <begin position="136"/>
        <end position="148"/>
    </location>
</feature>